<organism evidence="1 2">
    <name type="scientific">Streptomyces similanensis</name>
    <dbReference type="NCBI Taxonomy" id="1274988"/>
    <lineage>
        <taxon>Bacteria</taxon>
        <taxon>Bacillati</taxon>
        <taxon>Actinomycetota</taxon>
        <taxon>Actinomycetes</taxon>
        <taxon>Kitasatosporales</taxon>
        <taxon>Streptomycetaceae</taxon>
        <taxon>Streptomyces</taxon>
    </lineage>
</organism>
<accession>A0ABP9K0F4</accession>
<reference evidence="2" key="1">
    <citation type="journal article" date="2019" name="Int. J. Syst. Evol. Microbiol.">
        <title>The Global Catalogue of Microorganisms (GCM) 10K type strain sequencing project: providing services to taxonomists for standard genome sequencing and annotation.</title>
        <authorList>
            <consortium name="The Broad Institute Genomics Platform"/>
            <consortium name="The Broad Institute Genome Sequencing Center for Infectious Disease"/>
            <person name="Wu L."/>
            <person name="Ma J."/>
        </authorList>
    </citation>
    <scope>NUCLEOTIDE SEQUENCE [LARGE SCALE GENOMIC DNA]</scope>
    <source>
        <strain evidence="2">JCM 18410</strain>
    </source>
</reference>
<name>A0ABP9K0F4_9ACTN</name>
<sequence>MPPPCTHPANNCKHTACNSAQTPPDGRPRRGTVLNLATTAGEELSDHLKYFTEHLPATFIYAGIDVEHSGLFTGIRGDQIAGRCTLLHTGPFPLNSEWEALVATMEATLRLHQHKAETLASLHPYLHQRTGGMIGSLSHLIRAAAISAILDGSERITRRQLDTIHVDHASERAFRGEARRGRAAG</sequence>
<gene>
    <name evidence="1" type="ORF">GCM10023336_10830</name>
</gene>
<evidence type="ECO:0000313" key="1">
    <source>
        <dbReference type="EMBL" id="GAA5046384.1"/>
    </source>
</evidence>
<dbReference type="EMBL" id="BAABKC010000013">
    <property type="protein sequence ID" value="GAA5046384.1"/>
    <property type="molecule type" value="Genomic_DNA"/>
</dbReference>
<dbReference type="Proteomes" id="UP001500124">
    <property type="component" value="Unassembled WGS sequence"/>
</dbReference>
<proteinExistence type="predicted"/>
<evidence type="ECO:0000313" key="2">
    <source>
        <dbReference type="Proteomes" id="UP001500124"/>
    </source>
</evidence>
<comment type="caution">
    <text evidence="1">The sequence shown here is derived from an EMBL/GenBank/DDBJ whole genome shotgun (WGS) entry which is preliminary data.</text>
</comment>
<protein>
    <submittedName>
        <fullName evidence="1">Uncharacterized protein</fullName>
    </submittedName>
</protein>
<keyword evidence="2" id="KW-1185">Reference proteome</keyword>